<dbReference type="InterPro" id="IPR057661">
    <property type="entry name" value="RsdA/BaiN/AoA(So)_Rossmann"/>
</dbReference>
<dbReference type="Proteomes" id="UP000005926">
    <property type="component" value="Unassembled WGS sequence"/>
</dbReference>
<evidence type="ECO:0000259" key="4">
    <source>
        <dbReference type="Pfam" id="PF03486"/>
    </source>
</evidence>
<evidence type="ECO:0000256" key="3">
    <source>
        <dbReference type="ARBA" id="ARBA00022827"/>
    </source>
</evidence>
<organism evidence="6 7">
    <name type="scientific">Granulicatella adiacens ATCC 49175</name>
    <dbReference type="NCBI Taxonomy" id="638301"/>
    <lineage>
        <taxon>Bacteria</taxon>
        <taxon>Bacillati</taxon>
        <taxon>Bacillota</taxon>
        <taxon>Bacilli</taxon>
        <taxon>Lactobacillales</taxon>
        <taxon>Carnobacteriaceae</taxon>
        <taxon>Granulicatella</taxon>
    </lineage>
</organism>
<dbReference type="InterPro" id="IPR004792">
    <property type="entry name" value="BaiN-like"/>
</dbReference>
<dbReference type="PANTHER" id="PTHR42887:SF2">
    <property type="entry name" value="OS12G0638800 PROTEIN"/>
    <property type="match status" value="1"/>
</dbReference>
<dbReference type="PRINTS" id="PR00368">
    <property type="entry name" value="FADPNR"/>
</dbReference>
<dbReference type="PRINTS" id="PR00411">
    <property type="entry name" value="PNDRDTASEI"/>
</dbReference>
<dbReference type="eggNOG" id="COG2081">
    <property type="taxonomic scope" value="Bacteria"/>
</dbReference>
<feature type="domain" description="RsdA/BaiN/AoA(So)-like Rossmann fold-like" evidence="4">
    <location>
        <begin position="11"/>
        <end position="420"/>
    </location>
</feature>
<protein>
    <submittedName>
        <fullName evidence="6">Flavoprotein family protein</fullName>
    </submittedName>
</protein>
<dbReference type="EMBL" id="ACKZ01000029">
    <property type="protein sequence ID" value="EEW36411.1"/>
    <property type="molecule type" value="Genomic_DNA"/>
</dbReference>
<gene>
    <name evidence="6" type="ORF">HMPREF0444_1759</name>
</gene>
<comment type="cofactor">
    <cofactor evidence="1">
        <name>FAD</name>
        <dbReference type="ChEBI" id="CHEBI:57692"/>
    </cofactor>
</comment>
<keyword evidence="7" id="KW-1185">Reference proteome</keyword>
<dbReference type="PANTHER" id="PTHR42887">
    <property type="entry name" value="OS12G0638800 PROTEIN"/>
    <property type="match status" value="1"/>
</dbReference>
<dbReference type="Pfam" id="PF03486">
    <property type="entry name" value="HI0933_like"/>
    <property type="match status" value="1"/>
</dbReference>
<dbReference type="Gene3D" id="2.40.30.10">
    <property type="entry name" value="Translation factors"/>
    <property type="match status" value="1"/>
</dbReference>
<evidence type="ECO:0000256" key="1">
    <source>
        <dbReference type="ARBA" id="ARBA00001974"/>
    </source>
</evidence>
<feature type="domain" description="RsdA/BaiN/AoA(So)-like insert" evidence="5">
    <location>
        <begin position="200"/>
        <end position="367"/>
    </location>
</feature>
<dbReference type="Pfam" id="PF22780">
    <property type="entry name" value="HI0933_like_1st"/>
    <property type="match status" value="1"/>
</dbReference>
<keyword evidence="3" id="KW-0274">FAD</keyword>
<dbReference type="SUPFAM" id="SSF160996">
    <property type="entry name" value="HI0933 insert domain-like"/>
    <property type="match status" value="1"/>
</dbReference>
<dbReference type="SUPFAM" id="SSF51905">
    <property type="entry name" value="FAD/NAD(P)-binding domain"/>
    <property type="match status" value="1"/>
</dbReference>
<dbReference type="HOGENOM" id="CLU_025174_3_1_9"/>
<dbReference type="InterPro" id="IPR055178">
    <property type="entry name" value="RsdA/BaiN/AoA(So)-like_dom"/>
</dbReference>
<sequence>MGQLELEASMKVIVIGGGTSGLMASVSAAMHGAEVVLLEKNPTLGKKLLHTGGTRCNVTNRRSPEEIVKHIPGNGRFLYSAFSQFDNQDIIQFFESRGVRLKEEDHGRMFPVTDSAKTILETFIQEIKKLGVQVRTNVKVKTIRVNEGAVRVVELDNGEQLQADAVILATGGKSYPKTGSTGDGYGIARVAGHTITPLFATEVPLTSSEEFIQKGELRALSLRNVALSVLNGKGKAVVTHQMDMIFTHFGISGPAVLRCSSFVHQVQEKENKKEVVMSLNALPDFSASELDAKLKGFVEEAPLKSIKNHLKGLLPERYVEFLLEKVGIDDQMAVSRLTEANWIAVKEGLTNFRFTVNGSLPIEKGFVTGGGVHLKEVNPKSLQSKLTQGLYFCGELLDIHGYTGGYNITAAFVTGYVAGMHAAFGD</sequence>
<accession>C8NIL4</accession>
<dbReference type="STRING" id="638301.HMPREF0444_1759"/>
<evidence type="ECO:0000313" key="7">
    <source>
        <dbReference type="Proteomes" id="UP000005926"/>
    </source>
</evidence>
<comment type="caution">
    <text evidence="6">The sequence shown here is derived from an EMBL/GenBank/DDBJ whole genome shotgun (WGS) entry which is preliminary data.</text>
</comment>
<evidence type="ECO:0000259" key="5">
    <source>
        <dbReference type="Pfam" id="PF22780"/>
    </source>
</evidence>
<dbReference type="AlphaFoldDB" id="C8NIL4"/>
<reference evidence="6 7" key="1">
    <citation type="submission" date="2009-08" db="EMBL/GenBank/DDBJ databases">
        <authorList>
            <person name="Muzny D."/>
            <person name="Qin X."/>
            <person name="Deng J."/>
            <person name="Jiang H."/>
            <person name="Liu Y."/>
            <person name="Qu J."/>
            <person name="Song X.-Z."/>
            <person name="Zhang L."/>
            <person name="Thornton R."/>
            <person name="Coyle M."/>
            <person name="Francisco L."/>
            <person name="Jackson L."/>
            <person name="Javaid M."/>
            <person name="Korchina V."/>
            <person name="Kovar C."/>
            <person name="Mata R."/>
            <person name="Mathew T."/>
            <person name="Ngo R."/>
            <person name="Nguyen L."/>
            <person name="Nguyen N."/>
            <person name="Okwuonu G."/>
            <person name="Ongeri F."/>
            <person name="Pham C."/>
            <person name="Simmons D."/>
            <person name="Wilczek-Boney K."/>
            <person name="Hale W."/>
            <person name="Jakkamsetti A."/>
            <person name="Pham P."/>
            <person name="Ruth R."/>
            <person name="San Lucas F."/>
            <person name="Warren J."/>
            <person name="Zhang J."/>
            <person name="Zhao Z."/>
            <person name="Zhou C."/>
            <person name="Zhu D."/>
            <person name="Lee S."/>
            <person name="Bess C."/>
            <person name="Blankenburg K."/>
            <person name="Forbes L."/>
            <person name="Fu Q."/>
            <person name="Gubbala S."/>
            <person name="Hirani K."/>
            <person name="Jayaseelan J.C."/>
            <person name="Lara F."/>
            <person name="Munidasa M."/>
            <person name="Palculict T."/>
            <person name="Patil S."/>
            <person name="Pu L.-L."/>
            <person name="Saada N."/>
            <person name="Tang L."/>
            <person name="Weissenberger G."/>
            <person name="Zhu Y."/>
            <person name="Hemphill L."/>
            <person name="Shang Y."/>
            <person name="Youmans B."/>
            <person name="Ayvaz T."/>
            <person name="Ross M."/>
            <person name="Santibanez J."/>
            <person name="Aqrawi P."/>
            <person name="Gross S."/>
            <person name="Joshi V."/>
            <person name="Fowler G."/>
            <person name="Nazareth L."/>
            <person name="Reid J."/>
            <person name="Worley K."/>
            <person name="Petrosino J."/>
            <person name="Highlander S."/>
            <person name="Gibbs R."/>
        </authorList>
    </citation>
    <scope>NUCLEOTIDE SEQUENCE [LARGE SCALE GENOMIC DNA]</scope>
    <source>
        <strain evidence="6 7">ATCC 49175</strain>
    </source>
</reference>
<dbReference type="InterPro" id="IPR036188">
    <property type="entry name" value="FAD/NAD-bd_sf"/>
</dbReference>
<proteinExistence type="predicted"/>
<dbReference type="InterPro" id="IPR023166">
    <property type="entry name" value="BaiN-like_dom_sf"/>
</dbReference>
<dbReference type="Gene3D" id="1.10.8.260">
    <property type="entry name" value="HI0933 insert domain-like"/>
    <property type="match status" value="1"/>
</dbReference>
<keyword evidence="2" id="KW-0285">Flavoprotein</keyword>
<name>C8NIL4_9LACT</name>
<dbReference type="NCBIfam" id="TIGR00275">
    <property type="entry name" value="aminoacetone oxidase family FAD-binding enzyme"/>
    <property type="match status" value="1"/>
</dbReference>
<evidence type="ECO:0000313" key="6">
    <source>
        <dbReference type="EMBL" id="EEW36411.1"/>
    </source>
</evidence>
<evidence type="ECO:0000256" key="2">
    <source>
        <dbReference type="ARBA" id="ARBA00022630"/>
    </source>
</evidence>
<dbReference type="Gene3D" id="3.50.50.60">
    <property type="entry name" value="FAD/NAD(P)-binding domain"/>
    <property type="match status" value="1"/>
</dbReference>